<keyword evidence="1" id="KW-0173">Coenzyme A biosynthesis</keyword>
<dbReference type="EMBL" id="MU007029">
    <property type="protein sequence ID" value="KAF2431829.1"/>
    <property type="molecule type" value="Genomic_DNA"/>
</dbReference>
<evidence type="ECO:0000313" key="4">
    <source>
        <dbReference type="EMBL" id="KAF2431829.1"/>
    </source>
</evidence>
<evidence type="ECO:0000313" key="5">
    <source>
        <dbReference type="Proteomes" id="UP000800235"/>
    </source>
</evidence>
<comment type="similarity">
    <text evidence="2">Belongs to the HFCD (homooligomeric flavin containing Cys decarboxylase) superfamily.</text>
</comment>
<dbReference type="PANTHER" id="PTHR14359">
    <property type="entry name" value="HOMO-OLIGOMERIC FLAVIN CONTAINING CYS DECARBOXYLASE FAMILY"/>
    <property type="match status" value="1"/>
</dbReference>
<sequence length="247" mass="27244">MPLEVFDSSLHLQDNKFHVLLAASGSVATIKIPNIIDSLGANPQISIRLILTASAAKFLNGQSEEQPSLDVIRNMRGVEAIYLDEDEWVIPWTRGAKILHIEMRRWANIMVVAPLSANTMAKMAAGLCDNLLLSTMRAWDVSGLLDPPHEVLVEGKDGSEAQRIIFPTTRKKIIVVAVAMNTAMWFHPITQKHMKILEEDWGIKNGGGWIEVLRPIDKGLACGDVGSGAMENWTNIVARVNERLFGG</sequence>
<dbReference type="AlphaFoldDB" id="A0A9P4NTE5"/>
<dbReference type="InterPro" id="IPR036551">
    <property type="entry name" value="Flavin_trans-like"/>
</dbReference>
<dbReference type="GO" id="GO:0015937">
    <property type="term" value="P:coenzyme A biosynthetic process"/>
    <property type="evidence" value="ECO:0007669"/>
    <property type="project" value="UniProtKB-KW"/>
</dbReference>
<dbReference type="GO" id="GO:0010181">
    <property type="term" value="F:FMN binding"/>
    <property type="evidence" value="ECO:0007669"/>
    <property type="project" value="TreeGrafter"/>
</dbReference>
<proteinExistence type="inferred from homology"/>
<evidence type="ECO:0000259" key="3">
    <source>
        <dbReference type="Pfam" id="PF02441"/>
    </source>
</evidence>
<evidence type="ECO:0000256" key="2">
    <source>
        <dbReference type="ARBA" id="ARBA00038350"/>
    </source>
</evidence>
<dbReference type="InterPro" id="IPR003382">
    <property type="entry name" value="Flavoprotein"/>
</dbReference>
<name>A0A9P4NTE5_9PEZI</name>
<comment type="caution">
    <text evidence="4">The sequence shown here is derived from an EMBL/GenBank/DDBJ whole genome shotgun (WGS) entry which is preliminary data.</text>
</comment>
<dbReference type="GO" id="GO:0071513">
    <property type="term" value="C:phosphopantothenoylcysteine decarboxylase complex"/>
    <property type="evidence" value="ECO:0007669"/>
    <property type="project" value="TreeGrafter"/>
</dbReference>
<feature type="domain" description="Flavoprotein" evidence="3">
    <location>
        <begin position="18"/>
        <end position="243"/>
    </location>
</feature>
<dbReference type="Proteomes" id="UP000800235">
    <property type="component" value="Unassembled WGS sequence"/>
</dbReference>
<gene>
    <name evidence="4" type="ORF">EJ08DRAFT_695982</name>
</gene>
<dbReference type="PANTHER" id="PTHR14359:SF6">
    <property type="entry name" value="PHOSPHOPANTOTHENOYLCYSTEINE DECARBOXYLASE"/>
    <property type="match status" value="1"/>
</dbReference>
<dbReference type="OrthoDB" id="1532798at2759"/>
<reference evidence="4" key="1">
    <citation type="journal article" date="2020" name="Stud. Mycol.">
        <title>101 Dothideomycetes genomes: a test case for predicting lifestyles and emergence of pathogens.</title>
        <authorList>
            <person name="Haridas S."/>
            <person name="Albert R."/>
            <person name="Binder M."/>
            <person name="Bloem J."/>
            <person name="Labutti K."/>
            <person name="Salamov A."/>
            <person name="Andreopoulos B."/>
            <person name="Baker S."/>
            <person name="Barry K."/>
            <person name="Bills G."/>
            <person name="Bluhm B."/>
            <person name="Cannon C."/>
            <person name="Castanera R."/>
            <person name="Culley D."/>
            <person name="Daum C."/>
            <person name="Ezra D."/>
            <person name="Gonzalez J."/>
            <person name="Henrissat B."/>
            <person name="Kuo A."/>
            <person name="Liang C."/>
            <person name="Lipzen A."/>
            <person name="Lutzoni F."/>
            <person name="Magnuson J."/>
            <person name="Mondo S."/>
            <person name="Nolan M."/>
            <person name="Ohm R."/>
            <person name="Pangilinan J."/>
            <person name="Park H.-J."/>
            <person name="Ramirez L."/>
            <person name="Alfaro M."/>
            <person name="Sun H."/>
            <person name="Tritt A."/>
            <person name="Yoshinaga Y."/>
            <person name="Zwiers L.-H."/>
            <person name="Turgeon B."/>
            <person name="Goodwin S."/>
            <person name="Spatafora J."/>
            <person name="Crous P."/>
            <person name="Grigoriev I."/>
        </authorList>
    </citation>
    <scope>NUCLEOTIDE SEQUENCE</scope>
    <source>
        <strain evidence="4">CBS 130266</strain>
    </source>
</reference>
<dbReference type="GO" id="GO:0004633">
    <property type="term" value="F:phosphopantothenoylcysteine decarboxylase activity"/>
    <property type="evidence" value="ECO:0007669"/>
    <property type="project" value="TreeGrafter"/>
</dbReference>
<protein>
    <submittedName>
        <fullName evidence="4">Flavo protein</fullName>
    </submittedName>
</protein>
<keyword evidence="5" id="KW-1185">Reference proteome</keyword>
<dbReference type="Gene3D" id="3.40.50.1950">
    <property type="entry name" value="Flavin prenyltransferase-like"/>
    <property type="match status" value="1"/>
</dbReference>
<dbReference type="SUPFAM" id="SSF52507">
    <property type="entry name" value="Homo-oligomeric flavin-containing Cys decarboxylases, HFCD"/>
    <property type="match status" value="1"/>
</dbReference>
<accession>A0A9P4NTE5</accession>
<evidence type="ECO:0000256" key="1">
    <source>
        <dbReference type="ARBA" id="ARBA00022993"/>
    </source>
</evidence>
<dbReference type="Pfam" id="PF02441">
    <property type="entry name" value="Flavoprotein"/>
    <property type="match status" value="1"/>
</dbReference>
<organism evidence="4 5">
    <name type="scientific">Tothia fuscella</name>
    <dbReference type="NCBI Taxonomy" id="1048955"/>
    <lineage>
        <taxon>Eukaryota</taxon>
        <taxon>Fungi</taxon>
        <taxon>Dikarya</taxon>
        <taxon>Ascomycota</taxon>
        <taxon>Pezizomycotina</taxon>
        <taxon>Dothideomycetes</taxon>
        <taxon>Pleosporomycetidae</taxon>
        <taxon>Venturiales</taxon>
        <taxon>Cylindrosympodiaceae</taxon>
        <taxon>Tothia</taxon>
    </lineage>
</organism>